<protein>
    <submittedName>
        <fullName evidence="1">Uncharacterized protein</fullName>
    </submittedName>
</protein>
<gene>
    <name evidence="1" type="ORF">PPROV_000011900</name>
</gene>
<accession>A0A830H527</accession>
<name>A0A830H527_9CHLO</name>
<proteinExistence type="predicted"/>
<sequence length="391" mass="42328">MAVTNRSKRQREEADAVRAAGMPKYHKLSSVAGKSCGRSGCKRAYTRDWFVNDAGTAKYCSVKCCMHEKDECEQFRARKRYRKSTPAVRAGNKTYSFNVLGAGGASSSDPKVRAQRSNHKAWSSLHRGSLSRDIAAVIDGALPIDAELDAIDAKVAKAMQFVRKLADALAVANVGKVGVAVQIAHDYGTGPHGEAQALIGRRGTTRTYASEGGMTDFEYVTGWSMLRSTLPKNAKDFEWLVQRDVQELEDVVSDIVCLWNKPAHDCKRTYGGSSTIAGEVTHATISIWLGDGNAVAKARAAIAAAIDVAPPPSSLEVMAAYLSPMARWNLFKNLPDEKLNEIANLLDKHVEKNTYATQHWSLRAKELRDITQSRKGKAIAAAAGAGAGEGC</sequence>
<dbReference type="AlphaFoldDB" id="A0A830H527"/>
<reference evidence="1" key="1">
    <citation type="submission" date="2020-10" db="EMBL/GenBank/DDBJ databases">
        <title>Unveiling of a novel bifunctional photoreceptor, Dualchrome1, isolated from a cosmopolitan green alga.</title>
        <authorList>
            <person name="Suzuki S."/>
            <person name="Kawachi M."/>
        </authorList>
    </citation>
    <scope>NUCLEOTIDE SEQUENCE</scope>
    <source>
        <strain evidence="1">NIES 2893</strain>
    </source>
</reference>
<dbReference type="Proteomes" id="UP000660262">
    <property type="component" value="Unassembled WGS sequence"/>
</dbReference>
<organism evidence="1 2">
    <name type="scientific">Pycnococcus provasolii</name>
    <dbReference type="NCBI Taxonomy" id="41880"/>
    <lineage>
        <taxon>Eukaryota</taxon>
        <taxon>Viridiplantae</taxon>
        <taxon>Chlorophyta</taxon>
        <taxon>Pseudoscourfieldiophyceae</taxon>
        <taxon>Pseudoscourfieldiales</taxon>
        <taxon>Pycnococcaceae</taxon>
        <taxon>Pycnococcus</taxon>
    </lineage>
</organism>
<keyword evidence="2" id="KW-1185">Reference proteome</keyword>
<dbReference type="EMBL" id="BNJQ01000001">
    <property type="protein sequence ID" value="GHP01363.1"/>
    <property type="molecule type" value="Genomic_DNA"/>
</dbReference>
<comment type="caution">
    <text evidence="1">The sequence shown here is derived from an EMBL/GenBank/DDBJ whole genome shotgun (WGS) entry which is preliminary data.</text>
</comment>
<evidence type="ECO:0000313" key="1">
    <source>
        <dbReference type="EMBL" id="GHP01363.1"/>
    </source>
</evidence>
<evidence type="ECO:0000313" key="2">
    <source>
        <dbReference type="Proteomes" id="UP000660262"/>
    </source>
</evidence>